<dbReference type="PANTHER" id="PTHR43133">
    <property type="entry name" value="RNA POLYMERASE ECF-TYPE SIGMA FACTO"/>
    <property type="match status" value="1"/>
</dbReference>
<comment type="similarity">
    <text evidence="1">Belongs to the sigma-70 factor family. ECF subfamily.</text>
</comment>
<dbReference type="InterPro" id="IPR013325">
    <property type="entry name" value="RNA_pol_sigma_r2"/>
</dbReference>
<dbReference type="InterPro" id="IPR007627">
    <property type="entry name" value="RNA_pol_sigma70_r2"/>
</dbReference>
<feature type="domain" description="RNA polymerase sigma-70 region 2" evidence="6">
    <location>
        <begin position="34"/>
        <end position="99"/>
    </location>
</feature>
<proteinExistence type="inferred from homology"/>
<sequence length="462" mass="52629">MAYKNSTDAFLSHPTDYELVLQAQAGQITAMHTLFERHHHTIYRYLVFMLAYPAIAQELTSEVFLKAWDAIFNFSAGTEFSDWLYRIATNLTHLYQRRYQKHPLQPPSLDPPLPTLSQIIFLDRACLILHDHEHLSYQHIARIFSMTPQKVQRLHARGLSQLIQLLPSEWHATPDTIASYLGQFFIPEIHLTSPFTNRPEPPRHYVPSLTTGDSYASAPRLPLTSQLVLTSRQLWQQTSPYHQRLPRWTVLTIISSLCILLLSSSTFATRPIVQHTCTFYNPINISLITSDDKNATICTNQTHHFQGYAFTLQQIHLNNNRILLKYHLEDSTHKQLLYWIKSMDLHVQVLNAIYPGSSATNNYACHLGVSDIDNPHQSSFTFTSSASFANIFPDIPSQKGATIVLSITVREIIIAKTYNSRSYLSLQPSDRTSLQFHLTLPSTSLPLYSSSSEGQGDFTNCA</sequence>
<evidence type="ECO:0000256" key="2">
    <source>
        <dbReference type="ARBA" id="ARBA00023015"/>
    </source>
</evidence>
<keyword evidence="8" id="KW-1185">Reference proteome</keyword>
<organism evidence="7 8">
    <name type="scientific">Dictyobacter halimunensis</name>
    <dbReference type="NCBI Taxonomy" id="3026934"/>
    <lineage>
        <taxon>Bacteria</taxon>
        <taxon>Bacillati</taxon>
        <taxon>Chloroflexota</taxon>
        <taxon>Ktedonobacteria</taxon>
        <taxon>Ktedonobacterales</taxon>
        <taxon>Dictyobacteraceae</taxon>
        <taxon>Dictyobacter</taxon>
    </lineage>
</organism>
<evidence type="ECO:0000313" key="8">
    <source>
        <dbReference type="Proteomes" id="UP001344906"/>
    </source>
</evidence>
<dbReference type="SUPFAM" id="SSF88659">
    <property type="entry name" value="Sigma3 and sigma4 domains of RNA polymerase sigma factors"/>
    <property type="match status" value="1"/>
</dbReference>
<dbReference type="RefSeq" id="WP_338258313.1">
    <property type="nucleotide sequence ID" value="NZ_BSRI01000002.1"/>
</dbReference>
<evidence type="ECO:0000256" key="3">
    <source>
        <dbReference type="ARBA" id="ARBA00023082"/>
    </source>
</evidence>
<name>A0ABQ6G583_9CHLR</name>
<dbReference type="InterPro" id="IPR013324">
    <property type="entry name" value="RNA_pol_sigma_r3/r4-like"/>
</dbReference>
<dbReference type="EMBL" id="BSRI01000002">
    <property type="protein sequence ID" value="GLV61037.1"/>
    <property type="molecule type" value="Genomic_DNA"/>
</dbReference>
<keyword evidence="5" id="KW-0804">Transcription</keyword>
<reference evidence="7 8" key="1">
    <citation type="submission" date="2023-02" db="EMBL/GenBank/DDBJ databases">
        <title>Dictyobacter halimunensis sp. nov., a new member of the class Ktedonobacteria from forest soil in a geothermal area.</title>
        <authorList>
            <person name="Rachmania M.K."/>
            <person name="Ningsih F."/>
            <person name="Sakai Y."/>
            <person name="Yabe S."/>
            <person name="Yokota A."/>
            <person name="Sjamsuridzal W."/>
        </authorList>
    </citation>
    <scope>NUCLEOTIDE SEQUENCE [LARGE SCALE GENOMIC DNA]</scope>
    <source>
        <strain evidence="7 8">S3.2.2.5</strain>
    </source>
</reference>
<gene>
    <name evidence="7" type="ORF">KDH_78540</name>
</gene>
<evidence type="ECO:0000256" key="4">
    <source>
        <dbReference type="ARBA" id="ARBA00023125"/>
    </source>
</evidence>
<dbReference type="Gene3D" id="1.10.1740.10">
    <property type="match status" value="1"/>
</dbReference>
<keyword evidence="3" id="KW-0731">Sigma factor</keyword>
<keyword evidence="2" id="KW-0805">Transcription regulation</keyword>
<dbReference type="Gene3D" id="1.10.10.10">
    <property type="entry name" value="Winged helix-like DNA-binding domain superfamily/Winged helix DNA-binding domain"/>
    <property type="match status" value="1"/>
</dbReference>
<keyword evidence="4" id="KW-0238">DNA-binding</keyword>
<evidence type="ECO:0000256" key="5">
    <source>
        <dbReference type="ARBA" id="ARBA00023163"/>
    </source>
</evidence>
<dbReference type="Pfam" id="PF04542">
    <property type="entry name" value="Sigma70_r2"/>
    <property type="match status" value="1"/>
</dbReference>
<accession>A0ABQ6G583</accession>
<protein>
    <recommendedName>
        <fullName evidence="6">RNA polymerase sigma-70 region 2 domain-containing protein</fullName>
    </recommendedName>
</protein>
<evidence type="ECO:0000313" key="7">
    <source>
        <dbReference type="EMBL" id="GLV61037.1"/>
    </source>
</evidence>
<comment type="caution">
    <text evidence="7">The sequence shown here is derived from an EMBL/GenBank/DDBJ whole genome shotgun (WGS) entry which is preliminary data.</text>
</comment>
<dbReference type="PANTHER" id="PTHR43133:SF8">
    <property type="entry name" value="RNA POLYMERASE SIGMA FACTOR HI_1459-RELATED"/>
    <property type="match status" value="1"/>
</dbReference>
<dbReference type="SUPFAM" id="SSF88946">
    <property type="entry name" value="Sigma2 domain of RNA polymerase sigma factors"/>
    <property type="match status" value="1"/>
</dbReference>
<evidence type="ECO:0000259" key="6">
    <source>
        <dbReference type="Pfam" id="PF04542"/>
    </source>
</evidence>
<evidence type="ECO:0000256" key="1">
    <source>
        <dbReference type="ARBA" id="ARBA00010641"/>
    </source>
</evidence>
<dbReference type="InterPro" id="IPR039425">
    <property type="entry name" value="RNA_pol_sigma-70-like"/>
</dbReference>
<dbReference type="InterPro" id="IPR036388">
    <property type="entry name" value="WH-like_DNA-bd_sf"/>
</dbReference>
<dbReference type="Proteomes" id="UP001344906">
    <property type="component" value="Unassembled WGS sequence"/>
</dbReference>